<dbReference type="InterPro" id="IPR021147">
    <property type="entry name" value="DUF697"/>
</dbReference>
<dbReference type="GO" id="GO:0005886">
    <property type="term" value="C:plasma membrane"/>
    <property type="evidence" value="ECO:0007669"/>
    <property type="project" value="UniProtKB-SubCell"/>
</dbReference>
<evidence type="ECO:0000256" key="5">
    <source>
        <dbReference type="ARBA" id="ARBA00022692"/>
    </source>
</evidence>
<dbReference type="PANTHER" id="PTHR39342:SF1">
    <property type="entry name" value="UPF0283 MEMBRANE PROTEIN YCJF"/>
    <property type="match status" value="1"/>
</dbReference>
<dbReference type="Proteomes" id="UP000321389">
    <property type="component" value="Chromosome"/>
</dbReference>
<dbReference type="KEGG" id="niy:FQ775_16880"/>
<keyword evidence="4" id="KW-0997">Cell inner membrane</keyword>
<evidence type="ECO:0000256" key="4">
    <source>
        <dbReference type="ARBA" id="ARBA00022519"/>
    </source>
</evidence>
<evidence type="ECO:0000256" key="3">
    <source>
        <dbReference type="ARBA" id="ARBA00022475"/>
    </source>
</evidence>
<evidence type="ECO:0000256" key="8">
    <source>
        <dbReference type="SAM" id="MobiDB-lite"/>
    </source>
</evidence>
<keyword evidence="11" id="KW-1185">Reference proteome</keyword>
<sequence length="357" mass="38078">MNDKRKPAAFRLPPDKETATGADAIKVGAARDTPRIPRAVKGAEMAVVKPAEHDIFDDEALDEAPVPLAPRRRSRLATLFFSACGILISLALGLWIDGLVRQLFARADWLGWAALAIVAVALVALAVILLREALALARLSSVARLRERAVKALADADPKGARRLADDLTGFLAAKPETAAGRRALEELRHDVIDAGDLLHLAETELLAPLDREARAMILDAGKRVSLVTAVSPRALVDLAYVVYEAARLIRRLAELYGGRPGTLGFFRLARAVLAHLAVTGSIAAGDSLVQQLLGHGLAARLSAKLGEGVINGMMTVRIGIAAMDVVRPLPFRALKRPGLGDFLTALTRVVGQKDGK</sequence>
<feature type="transmembrane region" description="Helical" evidence="9">
    <location>
        <begin position="76"/>
        <end position="97"/>
    </location>
</feature>
<dbReference type="InterPro" id="IPR006507">
    <property type="entry name" value="UPF0283"/>
</dbReference>
<evidence type="ECO:0000256" key="1">
    <source>
        <dbReference type="ARBA" id="ARBA00004429"/>
    </source>
</evidence>
<keyword evidence="6 9" id="KW-1133">Transmembrane helix</keyword>
<evidence type="ECO:0000256" key="6">
    <source>
        <dbReference type="ARBA" id="ARBA00022989"/>
    </source>
</evidence>
<keyword evidence="5 9" id="KW-0812">Transmembrane</keyword>
<dbReference type="RefSeq" id="WP_146300557.1">
    <property type="nucleotide sequence ID" value="NZ_CP042301.2"/>
</dbReference>
<protein>
    <submittedName>
        <fullName evidence="10">TIGR01620 family protein</fullName>
    </submittedName>
</protein>
<organism evidence="10 11">
    <name type="scientific">Nitratireductor mangrovi</name>
    <dbReference type="NCBI Taxonomy" id="2599600"/>
    <lineage>
        <taxon>Bacteria</taxon>
        <taxon>Pseudomonadati</taxon>
        <taxon>Pseudomonadota</taxon>
        <taxon>Alphaproteobacteria</taxon>
        <taxon>Hyphomicrobiales</taxon>
        <taxon>Phyllobacteriaceae</taxon>
        <taxon>Nitratireductor</taxon>
    </lineage>
</organism>
<evidence type="ECO:0000313" key="10">
    <source>
        <dbReference type="EMBL" id="QDZ01916.1"/>
    </source>
</evidence>
<dbReference type="PANTHER" id="PTHR39342">
    <property type="entry name" value="UPF0283 MEMBRANE PROTEIN YCJF"/>
    <property type="match status" value="1"/>
</dbReference>
<reference evidence="10" key="1">
    <citation type="submission" date="2020-04" db="EMBL/GenBank/DDBJ databases">
        <title>Nitratireductor sp. nov. isolated from mangrove soil.</title>
        <authorList>
            <person name="Ye Y."/>
        </authorList>
    </citation>
    <scope>NUCLEOTIDE SEQUENCE</scope>
    <source>
        <strain evidence="10">SY7</strain>
    </source>
</reference>
<name>A0A5B8L1W1_9HYPH</name>
<keyword evidence="3" id="KW-1003">Cell membrane</keyword>
<evidence type="ECO:0000256" key="9">
    <source>
        <dbReference type="SAM" id="Phobius"/>
    </source>
</evidence>
<dbReference type="AlphaFoldDB" id="A0A5B8L1W1"/>
<accession>A0A5B8L1W1</accession>
<proteinExistence type="inferred from homology"/>
<evidence type="ECO:0000313" key="11">
    <source>
        <dbReference type="Proteomes" id="UP000321389"/>
    </source>
</evidence>
<feature type="transmembrane region" description="Helical" evidence="9">
    <location>
        <begin position="109"/>
        <end position="130"/>
    </location>
</feature>
<comment type="subcellular location">
    <subcellularLocation>
        <location evidence="1">Cell inner membrane</location>
        <topology evidence="1">Multi-pass membrane protein</topology>
    </subcellularLocation>
</comment>
<dbReference type="OrthoDB" id="9816060at2"/>
<dbReference type="Pfam" id="PF05128">
    <property type="entry name" value="DUF697"/>
    <property type="match status" value="1"/>
</dbReference>
<keyword evidence="7 9" id="KW-0472">Membrane</keyword>
<dbReference type="EMBL" id="CP042301">
    <property type="protein sequence ID" value="QDZ01916.1"/>
    <property type="molecule type" value="Genomic_DNA"/>
</dbReference>
<feature type="region of interest" description="Disordered" evidence="8">
    <location>
        <begin position="1"/>
        <end position="20"/>
    </location>
</feature>
<evidence type="ECO:0000256" key="7">
    <source>
        <dbReference type="ARBA" id="ARBA00023136"/>
    </source>
</evidence>
<gene>
    <name evidence="10" type="ORF">FQ775_16880</name>
</gene>
<evidence type="ECO:0000256" key="2">
    <source>
        <dbReference type="ARBA" id="ARBA00008255"/>
    </source>
</evidence>
<comment type="similarity">
    <text evidence="2">Belongs to the UPF0283 family.</text>
</comment>
<dbReference type="NCBIfam" id="TIGR01620">
    <property type="entry name" value="hyp_HI0043"/>
    <property type="match status" value="1"/>
</dbReference>